<dbReference type="RefSeq" id="WP_174409052.1">
    <property type="nucleotide sequence ID" value="NZ_BLVP01000005.1"/>
</dbReference>
<feature type="transmembrane region" description="Helical" evidence="1">
    <location>
        <begin position="205"/>
        <end position="223"/>
    </location>
</feature>
<sequence>MFELFLPLAFMLSPGAIKAAGNGSGAGGMLFGIFLFAAMAQALFTGNGMGATQEGSSASRGLHCAGLGIISAARILALFTLVTLWLGEAGYAFNELFAPWYPNLGFSFTLLALIFGISMLPETPRGVVLYLATMITLAGVGYVAVMATQPHGLESWFPTMFPQKTPPFFPTGGDPVRSLYLALLALLGFDLAVRPDSGRGARRTAIAVLLAVAVFGVCMWGGLSAAHPLDLAGSVVPHFLMASIALGERGRDIMGVVVLTGTFAAATALLTACCRQMQHLFRRTDDLNFHRAMSILLCLGVAAMLATGWAGEPRLEILIAVALTGWFAGYALINLSHAVRGVLPPLAVTGVLLYVFGACVASGLTTDLFARLASLLTDGAADAVHEGTTDPGQLLLFAYAFAGLCGVALLFALGFRRPPAQAKGDDSTPKDGQPTKK</sequence>
<dbReference type="Gene3D" id="1.20.1740.10">
    <property type="entry name" value="Amino acid/polyamine transporter I"/>
    <property type="match status" value="1"/>
</dbReference>
<dbReference type="AlphaFoldDB" id="A0A7J0BRN9"/>
<feature type="transmembrane region" description="Helical" evidence="1">
    <location>
        <begin position="394"/>
        <end position="415"/>
    </location>
</feature>
<proteinExistence type="predicted"/>
<gene>
    <name evidence="2" type="ORF">DSM19430T_10610</name>
</gene>
<keyword evidence="3" id="KW-1185">Reference proteome</keyword>
<comment type="caution">
    <text evidence="2">The sequence shown here is derived from an EMBL/GenBank/DDBJ whole genome shotgun (WGS) entry which is preliminary data.</text>
</comment>
<keyword evidence="1" id="KW-0472">Membrane</keyword>
<feature type="transmembrane region" description="Helical" evidence="1">
    <location>
        <begin position="342"/>
        <end position="364"/>
    </location>
</feature>
<feature type="transmembrane region" description="Helical" evidence="1">
    <location>
        <begin position="292"/>
        <end position="311"/>
    </location>
</feature>
<feature type="transmembrane region" description="Helical" evidence="1">
    <location>
        <begin position="127"/>
        <end position="147"/>
    </location>
</feature>
<protein>
    <submittedName>
        <fullName evidence="2">Uncharacterized protein</fullName>
    </submittedName>
</protein>
<keyword evidence="1" id="KW-1133">Transmembrane helix</keyword>
<accession>A0A7J0BRN9</accession>
<evidence type="ECO:0000313" key="2">
    <source>
        <dbReference type="EMBL" id="GFM36377.1"/>
    </source>
</evidence>
<feature type="transmembrane region" description="Helical" evidence="1">
    <location>
        <begin position="29"/>
        <end position="50"/>
    </location>
</feature>
<organism evidence="2 3">
    <name type="scientific">Desulfovibrio psychrotolerans</name>
    <dbReference type="NCBI Taxonomy" id="415242"/>
    <lineage>
        <taxon>Bacteria</taxon>
        <taxon>Pseudomonadati</taxon>
        <taxon>Thermodesulfobacteriota</taxon>
        <taxon>Desulfovibrionia</taxon>
        <taxon>Desulfovibrionales</taxon>
        <taxon>Desulfovibrionaceae</taxon>
        <taxon>Desulfovibrio</taxon>
    </lineage>
</organism>
<dbReference type="EMBL" id="BLVP01000005">
    <property type="protein sequence ID" value="GFM36377.1"/>
    <property type="molecule type" value="Genomic_DNA"/>
</dbReference>
<evidence type="ECO:0000313" key="3">
    <source>
        <dbReference type="Proteomes" id="UP000503820"/>
    </source>
</evidence>
<feature type="transmembrane region" description="Helical" evidence="1">
    <location>
        <begin position="176"/>
        <end position="193"/>
    </location>
</feature>
<keyword evidence="1" id="KW-0812">Transmembrane</keyword>
<reference evidence="2 3" key="1">
    <citation type="submission" date="2020-05" db="EMBL/GenBank/DDBJ databases">
        <title>Draft genome sequence of Desulfovibrio psychrotolerans JS1T.</title>
        <authorList>
            <person name="Ueno A."/>
            <person name="Tamazawa S."/>
            <person name="Tamamura S."/>
            <person name="Murakami T."/>
            <person name="Kiyama T."/>
            <person name="Inomata H."/>
            <person name="Amano Y."/>
            <person name="Miyakawa K."/>
            <person name="Tamaki H."/>
            <person name="Naganuma T."/>
            <person name="Kaneko K."/>
        </authorList>
    </citation>
    <scope>NUCLEOTIDE SEQUENCE [LARGE SCALE GENOMIC DNA]</scope>
    <source>
        <strain evidence="2 3">JS1</strain>
    </source>
</reference>
<feature type="transmembrane region" description="Helical" evidence="1">
    <location>
        <begin position="98"/>
        <end position="120"/>
    </location>
</feature>
<dbReference type="Proteomes" id="UP000503820">
    <property type="component" value="Unassembled WGS sequence"/>
</dbReference>
<evidence type="ECO:0000256" key="1">
    <source>
        <dbReference type="SAM" id="Phobius"/>
    </source>
</evidence>
<feature type="transmembrane region" description="Helical" evidence="1">
    <location>
        <begin position="253"/>
        <end position="272"/>
    </location>
</feature>
<feature type="transmembrane region" description="Helical" evidence="1">
    <location>
        <begin position="317"/>
        <end position="335"/>
    </location>
</feature>
<name>A0A7J0BRN9_9BACT</name>
<feature type="transmembrane region" description="Helical" evidence="1">
    <location>
        <begin position="62"/>
        <end position="86"/>
    </location>
</feature>